<comment type="subcellular location">
    <subcellularLocation>
        <location evidence="1">Nucleus</location>
    </subcellularLocation>
</comment>
<dbReference type="PANTHER" id="PTHR32194">
    <property type="entry name" value="METALLOPROTEASE TLDD"/>
    <property type="match status" value="1"/>
</dbReference>
<dbReference type="AlphaFoldDB" id="A0A1A9WGI2"/>
<dbReference type="EnsemblMetazoa" id="GBRI018868-RA">
    <property type="protein sequence ID" value="GBRI018868-PA"/>
    <property type="gene ID" value="GBRI018868"/>
</dbReference>
<dbReference type="Pfam" id="PF00227">
    <property type="entry name" value="Proteasome"/>
    <property type="match status" value="1"/>
</dbReference>
<dbReference type="VEuPathDB" id="VectorBase:GBRI018868"/>
<keyword evidence="3" id="KW-0647">Proteasome</keyword>
<evidence type="ECO:0008006" key="7">
    <source>
        <dbReference type="Google" id="ProtNLM"/>
    </source>
</evidence>
<dbReference type="Proteomes" id="UP000091820">
    <property type="component" value="Unassembled WGS sequence"/>
</dbReference>
<dbReference type="InterPro" id="IPR023333">
    <property type="entry name" value="Proteasome_suB-type"/>
</dbReference>
<evidence type="ECO:0000256" key="2">
    <source>
        <dbReference type="ARBA" id="ARBA00022490"/>
    </source>
</evidence>
<dbReference type="Gene3D" id="3.60.20.10">
    <property type="entry name" value="Glutamine Phosphoribosylpyrophosphate, subunit 1, domain 1"/>
    <property type="match status" value="1"/>
</dbReference>
<dbReference type="GO" id="GO:0051603">
    <property type="term" value="P:proteolysis involved in protein catabolic process"/>
    <property type="evidence" value="ECO:0007669"/>
    <property type="project" value="InterPro"/>
</dbReference>
<dbReference type="SUPFAM" id="SSF56235">
    <property type="entry name" value="N-terminal nucleophile aminohydrolases (Ntn hydrolases)"/>
    <property type="match status" value="1"/>
</dbReference>
<dbReference type="GO" id="GO:0005634">
    <property type="term" value="C:nucleus"/>
    <property type="evidence" value="ECO:0007669"/>
    <property type="project" value="UniProtKB-SubCell"/>
</dbReference>
<keyword evidence="6" id="KW-1185">Reference proteome</keyword>
<reference evidence="6" key="1">
    <citation type="submission" date="2014-03" db="EMBL/GenBank/DDBJ databases">
        <authorList>
            <person name="Aksoy S."/>
            <person name="Warren W."/>
            <person name="Wilson R.K."/>
        </authorList>
    </citation>
    <scope>NUCLEOTIDE SEQUENCE [LARGE SCALE GENOMIC DNA]</scope>
    <source>
        <strain evidence="6">IAEA</strain>
    </source>
</reference>
<evidence type="ECO:0000313" key="5">
    <source>
        <dbReference type="EnsemblMetazoa" id="GBRI018868-PA"/>
    </source>
</evidence>
<reference evidence="5" key="2">
    <citation type="submission" date="2020-05" db="UniProtKB">
        <authorList>
            <consortium name="EnsemblMetazoa"/>
        </authorList>
    </citation>
    <scope>IDENTIFICATION</scope>
    <source>
        <strain evidence="5">IAEA</strain>
    </source>
</reference>
<evidence type="ECO:0000256" key="3">
    <source>
        <dbReference type="ARBA" id="ARBA00022942"/>
    </source>
</evidence>
<organism evidence="5 6">
    <name type="scientific">Glossina brevipalpis</name>
    <dbReference type="NCBI Taxonomy" id="37001"/>
    <lineage>
        <taxon>Eukaryota</taxon>
        <taxon>Metazoa</taxon>
        <taxon>Ecdysozoa</taxon>
        <taxon>Arthropoda</taxon>
        <taxon>Hexapoda</taxon>
        <taxon>Insecta</taxon>
        <taxon>Pterygota</taxon>
        <taxon>Neoptera</taxon>
        <taxon>Endopterygota</taxon>
        <taxon>Diptera</taxon>
        <taxon>Brachycera</taxon>
        <taxon>Muscomorpha</taxon>
        <taxon>Hippoboscoidea</taxon>
        <taxon>Glossinidae</taxon>
        <taxon>Glossina</taxon>
    </lineage>
</organism>
<dbReference type="STRING" id="37001.A0A1A9WGI2"/>
<dbReference type="GO" id="GO:0005839">
    <property type="term" value="C:proteasome core complex"/>
    <property type="evidence" value="ECO:0007669"/>
    <property type="project" value="InterPro"/>
</dbReference>
<dbReference type="GO" id="GO:0005737">
    <property type="term" value="C:cytoplasm"/>
    <property type="evidence" value="ECO:0007669"/>
    <property type="project" value="TreeGrafter"/>
</dbReference>
<evidence type="ECO:0000313" key="6">
    <source>
        <dbReference type="Proteomes" id="UP000091820"/>
    </source>
</evidence>
<accession>A0A1A9WGI2</accession>
<evidence type="ECO:0000256" key="4">
    <source>
        <dbReference type="ARBA" id="ARBA00026071"/>
    </source>
</evidence>
<dbReference type="PANTHER" id="PTHR32194:SF2">
    <property type="entry name" value="PROTEASOME SUBUNIT BETA TYPE-1"/>
    <property type="match status" value="1"/>
</dbReference>
<sequence length="245" mass="27337">MMMYKAGMKDFWGTNELPDEPFFGIKQTHFKTQEYNGGTIVALACNGFAIIAGDARLNRDKANYIHNHNQNKIFQLAGNCILGSAGCWTDVLTFTSLVENYTARFRRNHADMLSLGDIAKMLSFFMYPRRPSPYCITNLVAGLNEKGEGIVYSLGNQIYCQKWAYKATGSAGASVQKILDSRIGLTSLELDVPWEISEERAMDIITDAFTSVPERDTILGDSVTINTITETGITVSLLKLREDIY</sequence>
<protein>
    <recommendedName>
        <fullName evidence="7">Proteasome subunit beta</fullName>
    </recommendedName>
</protein>
<dbReference type="InterPro" id="IPR029055">
    <property type="entry name" value="Ntn_hydrolases_N"/>
</dbReference>
<name>A0A1A9WGI2_9MUSC</name>
<proteinExistence type="predicted"/>
<dbReference type="InterPro" id="IPR001353">
    <property type="entry name" value="Proteasome_sua/b"/>
</dbReference>
<evidence type="ECO:0000256" key="1">
    <source>
        <dbReference type="ARBA" id="ARBA00004123"/>
    </source>
</evidence>
<keyword evidence="2" id="KW-0963">Cytoplasm</keyword>
<comment type="subunit">
    <text evidence="4">The 26S proteasome consists of a 20S proteasome core and two 19S regulatory subunits. The 20S proteasome core is composed of 28 subunits that are arranged in four stacked rings, resulting in a barrel-shaped structure. The two end rings are each formed by seven alpha subunits, and the two central rings are each formed by seven beta subunits. The catalytic chamber with the active sites is on the inside of the barrel.</text>
</comment>